<proteinExistence type="predicted"/>
<dbReference type="CDD" id="cd01004">
    <property type="entry name" value="PBP2_MidA_like"/>
    <property type="match status" value="1"/>
</dbReference>
<dbReference type="InterPro" id="IPR001638">
    <property type="entry name" value="Solute-binding_3/MltF_N"/>
</dbReference>
<evidence type="ECO:0000256" key="1">
    <source>
        <dbReference type="ARBA" id="ARBA00022729"/>
    </source>
</evidence>
<feature type="chain" id="PRO_5038400827" evidence="2">
    <location>
        <begin position="18"/>
        <end position="282"/>
    </location>
</feature>
<comment type="caution">
    <text evidence="4">The sequence shown here is derived from an EMBL/GenBank/DDBJ whole genome shotgun (WGS) entry which is preliminary data.</text>
</comment>
<dbReference type="RefSeq" id="WP_184995263.1">
    <property type="nucleotide sequence ID" value="NZ_BOMK01000024.1"/>
</dbReference>
<feature type="signal peptide" evidence="2">
    <location>
        <begin position="1"/>
        <end position="17"/>
    </location>
</feature>
<evidence type="ECO:0000313" key="4">
    <source>
        <dbReference type="EMBL" id="MBB4764026.1"/>
    </source>
</evidence>
<feature type="domain" description="Solute-binding protein family 3/N-terminal" evidence="3">
    <location>
        <begin position="51"/>
        <end position="270"/>
    </location>
</feature>
<evidence type="ECO:0000256" key="2">
    <source>
        <dbReference type="SAM" id="SignalP"/>
    </source>
</evidence>
<dbReference type="SUPFAM" id="SSF53850">
    <property type="entry name" value="Periplasmic binding protein-like II"/>
    <property type="match status" value="1"/>
</dbReference>
<dbReference type="Pfam" id="PF00497">
    <property type="entry name" value="SBP_bac_3"/>
    <property type="match status" value="1"/>
</dbReference>
<dbReference type="PANTHER" id="PTHR35936">
    <property type="entry name" value="MEMBRANE-BOUND LYTIC MUREIN TRANSGLYCOSYLASE F"/>
    <property type="match status" value="1"/>
</dbReference>
<dbReference type="AlphaFoldDB" id="A0A7W7I086"/>
<organism evidence="4 5">
    <name type="scientific">Actinoplanes digitatis</name>
    <dbReference type="NCBI Taxonomy" id="1868"/>
    <lineage>
        <taxon>Bacteria</taxon>
        <taxon>Bacillati</taxon>
        <taxon>Actinomycetota</taxon>
        <taxon>Actinomycetes</taxon>
        <taxon>Micromonosporales</taxon>
        <taxon>Micromonosporaceae</taxon>
        <taxon>Actinoplanes</taxon>
    </lineage>
</organism>
<dbReference type="SMART" id="SM00062">
    <property type="entry name" value="PBPb"/>
    <property type="match status" value="1"/>
</dbReference>
<name>A0A7W7I086_9ACTN</name>
<dbReference type="PROSITE" id="PS51257">
    <property type="entry name" value="PROKAR_LIPOPROTEIN"/>
    <property type="match status" value="1"/>
</dbReference>
<evidence type="ECO:0000259" key="3">
    <source>
        <dbReference type="SMART" id="SM00062"/>
    </source>
</evidence>
<keyword evidence="1 2" id="KW-0732">Signal</keyword>
<evidence type="ECO:0000313" key="5">
    <source>
        <dbReference type="Proteomes" id="UP000578112"/>
    </source>
</evidence>
<dbReference type="EMBL" id="JACHNH010000001">
    <property type="protein sequence ID" value="MBB4764026.1"/>
    <property type="molecule type" value="Genomic_DNA"/>
</dbReference>
<keyword evidence="5" id="KW-1185">Reference proteome</keyword>
<accession>A0A7W7I086</accession>
<dbReference type="Proteomes" id="UP000578112">
    <property type="component" value="Unassembled WGS sequence"/>
</dbReference>
<sequence length="282" mass="29645">MKIVSLLLGVALTLTGAAGCSGQDEPETGQPVDRLAEARAALPDSVKQAGVLKGGTDPSFEPMTFMKGSTFSGLDASLGNAIAERLGLKVEWQNVGFGDLLDQVEGHKVDFSMSSMFDRAERQKKADFVNYLNAGTSIVVPKGQGDIGGMAGLCGRRVAVQPDTVFVEMAEAQKQDCGKKSLTIVPTAGPSAAVRDGKADAALNDFPIAALDVEKMPTLELSGPQIEAIPYGIGVAKDRRELTTAIQTALYSLINDGTYDRLLNEWKVKEGALRTGAINGGA</sequence>
<gene>
    <name evidence="4" type="ORF">BJ971_004582</name>
</gene>
<reference evidence="4 5" key="1">
    <citation type="submission" date="2020-08" db="EMBL/GenBank/DDBJ databases">
        <title>Sequencing the genomes of 1000 actinobacteria strains.</title>
        <authorList>
            <person name="Klenk H.-P."/>
        </authorList>
    </citation>
    <scope>NUCLEOTIDE SEQUENCE [LARGE SCALE GENOMIC DNA]</scope>
    <source>
        <strain evidence="4 5">DSM 43149</strain>
    </source>
</reference>
<dbReference type="PANTHER" id="PTHR35936:SF17">
    <property type="entry name" value="ARGININE-BINDING EXTRACELLULAR PROTEIN ARTP"/>
    <property type="match status" value="1"/>
</dbReference>
<dbReference type="Gene3D" id="3.40.190.10">
    <property type="entry name" value="Periplasmic binding protein-like II"/>
    <property type="match status" value="2"/>
</dbReference>
<protein>
    <submittedName>
        <fullName evidence="4">Polar amino acid transport system substrate-binding protein</fullName>
    </submittedName>
</protein>